<evidence type="ECO:0000313" key="4">
    <source>
        <dbReference type="Proteomes" id="UP001190465"/>
    </source>
</evidence>
<reference evidence="3 4" key="1">
    <citation type="submission" date="2023-08" db="EMBL/GenBank/DDBJ databases">
        <authorList>
            <person name="Folkvardsen B D."/>
            <person name="Norman A."/>
        </authorList>
    </citation>
    <scope>NUCLEOTIDE SEQUENCE [LARGE SCALE GENOMIC DNA]</scope>
    <source>
        <strain evidence="3 4">Mu0053</strain>
    </source>
</reference>
<dbReference type="InterPro" id="IPR052336">
    <property type="entry name" value="MlaD_Phospholipid_Transporter"/>
</dbReference>
<name>A0ABM9LKI6_9MYCO</name>
<evidence type="ECO:0000259" key="2">
    <source>
        <dbReference type="Pfam" id="PF02470"/>
    </source>
</evidence>
<dbReference type="InterPro" id="IPR003399">
    <property type="entry name" value="Mce/MlaD"/>
</dbReference>
<feature type="domain" description="Mce/MlaD" evidence="2">
    <location>
        <begin position="41"/>
        <end position="111"/>
    </location>
</feature>
<dbReference type="EMBL" id="OY726397">
    <property type="protein sequence ID" value="CAJ1500508.1"/>
    <property type="molecule type" value="Genomic_DNA"/>
</dbReference>
<feature type="signal peptide" evidence="1">
    <location>
        <begin position="1"/>
        <end position="35"/>
    </location>
</feature>
<protein>
    <submittedName>
        <fullName evidence="3">MlaD family protein</fullName>
    </submittedName>
</protein>
<dbReference type="PANTHER" id="PTHR33371:SF4">
    <property type="entry name" value="INTERMEMBRANE PHOSPHOLIPID TRANSPORT SYSTEM BINDING PROTEIN MLAD"/>
    <property type="match status" value="1"/>
</dbReference>
<dbReference type="Pfam" id="PF02470">
    <property type="entry name" value="MlaD"/>
    <property type="match status" value="1"/>
</dbReference>
<evidence type="ECO:0000256" key="1">
    <source>
        <dbReference type="SAM" id="SignalP"/>
    </source>
</evidence>
<dbReference type="Proteomes" id="UP001190465">
    <property type="component" value="Chromosome"/>
</dbReference>
<gene>
    <name evidence="3" type="ORF">MU0053_001689</name>
</gene>
<feature type="chain" id="PRO_5045154784" evidence="1">
    <location>
        <begin position="36"/>
        <end position="371"/>
    </location>
</feature>
<organism evidence="3 4">
    <name type="scientific">[Mycobacterium] burgundiense</name>
    <dbReference type="NCBI Taxonomy" id="3064286"/>
    <lineage>
        <taxon>Bacteria</taxon>
        <taxon>Bacillati</taxon>
        <taxon>Actinomycetota</taxon>
        <taxon>Actinomycetes</taxon>
        <taxon>Mycobacteriales</taxon>
        <taxon>Mycobacteriaceae</taxon>
        <taxon>Mycolicibacterium</taxon>
    </lineage>
</organism>
<proteinExistence type="predicted"/>
<sequence length="371" mass="38869">MSASSSYRAGRAVVTSLVAAPLALLCLSCAPTALQAPQAEYCAIMPDAVGLYVDNPVTQMGMAIGKVTAITPENLSVRVDFVVNQTRALPDDVQAVIRSDSLLADRAIELVGNFEGGTPLPPGGCIALGRTFTPKSLSEVIGASTEFTNAIIPDGSTNIGDVVTGVDQALRDQGTDINQLLTRTSALLDSPDQAIGDIGAIMKNLAELTSTVRAIEPTARATLEGLEQVGPDIASTVLGADKLFHGLIPLITMVADLETQLGGEVQQTLDTVSVTVRKISPRAPFYASLLNVGPRLINGLTNFAESRGNSGAAAFTIRYRPPLYRVRTPDGWAQCGYMNAAMPGSCANVAGMPYAVDVALLQYVLTQAAHR</sequence>
<evidence type="ECO:0000313" key="3">
    <source>
        <dbReference type="EMBL" id="CAJ1500508.1"/>
    </source>
</evidence>
<dbReference type="PANTHER" id="PTHR33371">
    <property type="entry name" value="INTERMEMBRANE PHOSPHOLIPID TRANSPORT SYSTEM BINDING PROTEIN MLAD-RELATED"/>
    <property type="match status" value="1"/>
</dbReference>
<keyword evidence="4" id="KW-1185">Reference proteome</keyword>
<keyword evidence="1" id="KW-0732">Signal</keyword>
<accession>A0ABM9LKI6</accession>
<dbReference type="RefSeq" id="WP_308481902.1">
    <property type="nucleotide sequence ID" value="NZ_OY726397.1"/>
</dbReference>